<dbReference type="EMBL" id="KZ293651">
    <property type="protein sequence ID" value="PBK95779.1"/>
    <property type="molecule type" value="Genomic_DNA"/>
</dbReference>
<name>A0A2H3DKN1_ARMGA</name>
<protein>
    <submittedName>
        <fullName evidence="2">Uncharacterized protein</fullName>
    </submittedName>
</protein>
<keyword evidence="3" id="KW-1185">Reference proteome</keyword>
<dbReference type="AlphaFoldDB" id="A0A2H3DKN1"/>
<feature type="compositionally biased region" description="Acidic residues" evidence="1">
    <location>
        <begin position="1"/>
        <end position="18"/>
    </location>
</feature>
<sequence length="125" mass="13721">MEDFLSGNEESEGNEDYVDSATENDNMSDDLADGAQPHELRSGRKYGPNKSTPRKEIASKKSSSRGLDPARADISSAVDSRSDKPSRLSTRSASKRKSSLDYQSSPSKRRPTAYRVVSSSEEDDN</sequence>
<evidence type="ECO:0000313" key="3">
    <source>
        <dbReference type="Proteomes" id="UP000217790"/>
    </source>
</evidence>
<accession>A0A2H3DKN1</accession>
<feature type="region of interest" description="Disordered" evidence="1">
    <location>
        <begin position="1"/>
        <end position="125"/>
    </location>
</feature>
<dbReference type="Proteomes" id="UP000217790">
    <property type="component" value="Unassembled WGS sequence"/>
</dbReference>
<proteinExistence type="predicted"/>
<evidence type="ECO:0000256" key="1">
    <source>
        <dbReference type="SAM" id="MobiDB-lite"/>
    </source>
</evidence>
<evidence type="ECO:0000313" key="2">
    <source>
        <dbReference type="EMBL" id="PBK95779.1"/>
    </source>
</evidence>
<dbReference type="OrthoDB" id="3058629at2759"/>
<dbReference type="InParanoid" id="A0A2H3DKN1"/>
<reference evidence="3" key="1">
    <citation type="journal article" date="2017" name="Nat. Ecol. Evol.">
        <title>Genome expansion and lineage-specific genetic innovations in the forest pathogenic fungi Armillaria.</title>
        <authorList>
            <person name="Sipos G."/>
            <person name="Prasanna A.N."/>
            <person name="Walter M.C."/>
            <person name="O'Connor E."/>
            <person name="Balint B."/>
            <person name="Krizsan K."/>
            <person name="Kiss B."/>
            <person name="Hess J."/>
            <person name="Varga T."/>
            <person name="Slot J."/>
            <person name="Riley R."/>
            <person name="Boka B."/>
            <person name="Rigling D."/>
            <person name="Barry K."/>
            <person name="Lee J."/>
            <person name="Mihaltcheva S."/>
            <person name="LaButti K."/>
            <person name="Lipzen A."/>
            <person name="Waldron R."/>
            <person name="Moloney N.M."/>
            <person name="Sperisen C."/>
            <person name="Kredics L."/>
            <person name="Vagvoelgyi C."/>
            <person name="Patrignani A."/>
            <person name="Fitzpatrick D."/>
            <person name="Nagy I."/>
            <person name="Doyle S."/>
            <person name="Anderson J.B."/>
            <person name="Grigoriev I.V."/>
            <person name="Gueldener U."/>
            <person name="Muensterkoetter M."/>
            <person name="Nagy L.G."/>
        </authorList>
    </citation>
    <scope>NUCLEOTIDE SEQUENCE [LARGE SCALE GENOMIC DNA]</scope>
    <source>
        <strain evidence="3">Ar21-2</strain>
    </source>
</reference>
<organism evidence="2 3">
    <name type="scientific">Armillaria gallica</name>
    <name type="common">Bulbous honey fungus</name>
    <name type="synonym">Armillaria bulbosa</name>
    <dbReference type="NCBI Taxonomy" id="47427"/>
    <lineage>
        <taxon>Eukaryota</taxon>
        <taxon>Fungi</taxon>
        <taxon>Dikarya</taxon>
        <taxon>Basidiomycota</taxon>
        <taxon>Agaricomycotina</taxon>
        <taxon>Agaricomycetes</taxon>
        <taxon>Agaricomycetidae</taxon>
        <taxon>Agaricales</taxon>
        <taxon>Marasmiineae</taxon>
        <taxon>Physalacriaceae</taxon>
        <taxon>Armillaria</taxon>
    </lineage>
</organism>
<gene>
    <name evidence="2" type="ORF">ARMGADRAFT_748442</name>
</gene>